<dbReference type="EMBL" id="JBHRSS010000003">
    <property type="protein sequence ID" value="MFC3103151.1"/>
    <property type="molecule type" value="Genomic_DNA"/>
</dbReference>
<dbReference type="Proteomes" id="UP001595462">
    <property type="component" value="Unassembled WGS sequence"/>
</dbReference>
<protein>
    <submittedName>
        <fullName evidence="1">Uncharacterized protein</fullName>
    </submittedName>
</protein>
<evidence type="ECO:0000313" key="1">
    <source>
        <dbReference type="EMBL" id="MFC3103151.1"/>
    </source>
</evidence>
<keyword evidence="2" id="KW-1185">Reference proteome</keyword>
<proteinExistence type="predicted"/>
<reference evidence="2" key="1">
    <citation type="journal article" date="2019" name="Int. J. Syst. Evol. Microbiol.">
        <title>The Global Catalogue of Microorganisms (GCM) 10K type strain sequencing project: providing services to taxonomists for standard genome sequencing and annotation.</title>
        <authorList>
            <consortium name="The Broad Institute Genomics Platform"/>
            <consortium name="The Broad Institute Genome Sequencing Center for Infectious Disease"/>
            <person name="Wu L."/>
            <person name="Ma J."/>
        </authorList>
    </citation>
    <scope>NUCLEOTIDE SEQUENCE [LARGE SCALE GENOMIC DNA]</scope>
    <source>
        <strain evidence="2">KCTC 52640</strain>
    </source>
</reference>
<sequence length="71" mass="8067">MNWPSSYGESVMTRAALGELCCEFGGRNFIRAMCKEDRSVLWAARHAAAYALNRLRLSKEFHATENQAESR</sequence>
<gene>
    <name evidence="1" type="ORF">ACFOSU_04525</name>
</gene>
<comment type="caution">
    <text evidence="1">The sequence shown here is derived from an EMBL/GenBank/DDBJ whole genome shotgun (WGS) entry which is preliminary data.</text>
</comment>
<name>A0ABV7EMP4_9GAMM</name>
<accession>A0ABV7EMP4</accession>
<dbReference type="RefSeq" id="WP_380686903.1">
    <property type="nucleotide sequence ID" value="NZ_JBHRSS010000003.1"/>
</dbReference>
<organism evidence="1 2">
    <name type="scientific">Salinisphaera aquimarina</name>
    <dbReference type="NCBI Taxonomy" id="2094031"/>
    <lineage>
        <taxon>Bacteria</taxon>
        <taxon>Pseudomonadati</taxon>
        <taxon>Pseudomonadota</taxon>
        <taxon>Gammaproteobacteria</taxon>
        <taxon>Salinisphaerales</taxon>
        <taxon>Salinisphaeraceae</taxon>
        <taxon>Salinisphaera</taxon>
    </lineage>
</organism>
<evidence type="ECO:0000313" key="2">
    <source>
        <dbReference type="Proteomes" id="UP001595462"/>
    </source>
</evidence>